<dbReference type="AlphaFoldDB" id="A0A6G0TQL1"/>
<feature type="compositionally biased region" description="Basic and acidic residues" evidence="1">
    <location>
        <begin position="1"/>
        <end position="12"/>
    </location>
</feature>
<accession>A0A6G0TQL1</accession>
<proteinExistence type="predicted"/>
<gene>
    <name evidence="2" type="ORF">AGLY_007891</name>
</gene>
<comment type="caution">
    <text evidence="2">The sequence shown here is derived from an EMBL/GenBank/DDBJ whole genome shotgun (WGS) entry which is preliminary data.</text>
</comment>
<protein>
    <submittedName>
        <fullName evidence="2">Uncharacterized protein</fullName>
    </submittedName>
</protein>
<evidence type="ECO:0000256" key="1">
    <source>
        <dbReference type="SAM" id="MobiDB-lite"/>
    </source>
</evidence>
<keyword evidence="3" id="KW-1185">Reference proteome</keyword>
<dbReference type="OrthoDB" id="8192996at2759"/>
<evidence type="ECO:0000313" key="3">
    <source>
        <dbReference type="Proteomes" id="UP000475862"/>
    </source>
</evidence>
<sequence>MAKTPAERAREYRVRKKLLTPQKPPPQTRAQRNRKYTARQKTLRNTVATIGENEAMTNFSGSRELLTVNPNNPQSSISRDDNNILYNYLSQTNDQSGKAQVPVENAQEIKAVQANMHLANLSQCAVNPISTTTKITKKSCAQRCREYRQRLKMMAETNAIVVQRPVASPIMNVSGTQVDPAQVLQPETIVIECDLSAASVIRQGNYG</sequence>
<reference evidence="2 3" key="1">
    <citation type="submission" date="2019-08" db="EMBL/GenBank/DDBJ databases">
        <title>The genome of the soybean aphid Biotype 1, its phylome, world population structure and adaptation to the North American continent.</title>
        <authorList>
            <person name="Giordano R."/>
            <person name="Donthu R.K."/>
            <person name="Hernandez A.G."/>
            <person name="Wright C.L."/>
            <person name="Zimin A.V."/>
        </authorList>
    </citation>
    <scope>NUCLEOTIDE SEQUENCE [LARGE SCALE GENOMIC DNA]</scope>
    <source>
        <tissue evidence="2">Whole aphids</tissue>
    </source>
</reference>
<organism evidence="2 3">
    <name type="scientific">Aphis glycines</name>
    <name type="common">Soybean aphid</name>
    <dbReference type="NCBI Taxonomy" id="307491"/>
    <lineage>
        <taxon>Eukaryota</taxon>
        <taxon>Metazoa</taxon>
        <taxon>Ecdysozoa</taxon>
        <taxon>Arthropoda</taxon>
        <taxon>Hexapoda</taxon>
        <taxon>Insecta</taxon>
        <taxon>Pterygota</taxon>
        <taxon>Neoptera</taxon>
        <taxon>Paraneoptera</taxon>
        <taxon>Hemiptera</taxon>
        <taxon>Sternorrhyncha</taxon>
        <taxon>Aphidomorpha</taxon>
        <taxon>Aphidoidea</taxon>
        <taxon>Aphididae</taxon>
        <taxon>Aphidini</taxon>
        <taxon>Aphis</taxon>
        <taxon>Aphis</taxon>
    </lineage>
</organism>
<name>A0A6G0TQL1_APHGL</name>
<dbReference type="Proteomes" id="UP000475862">
    <property type="component" value="Unassembled WGS sequence"/>
</dbReference>
<dbReference type="EMBL" id="VYZN01000025">
    <property type="protein sequence ID" value="KAE9535990.1"/>
    <property type="molecule type" value="Genomic_DNA"/>
</dbReference>
<feature type="region of interest" description="Disordered" evidence="1">
    <location>
        <begin position="1"/>
        <end position="37"/>
    </location>
</feature>
<evidence type="ECO:0000313" key="2">
    <source>
        <dbReference type="EMBL" id="KAE9535990.1"/>
    </source>
</evidence>